<dbReference type="STRING" id="906968.Trebr_1121"/>
<reference evidence="9" key="1">
    <citation type="submission" date="2011-04" db="EMBL/GenBank/DDBJ databases">
        <title>The complete genome of Treponema brennaborense DSM 12168.</title>
        <authorList>
            <person name="Lucas S."/>
            <person name="Han J."/>
            <person name="Lapidus A."/>
            <person name="Bruce D."/>
            <person name="Goodwin L."/>
            <person name="Pitluck S."/>
            <person name="Peters L."/>
            <person name="Kyrpides N."/>
            <person name="Mavromatis K."/>
            <person name="Ivanova N."/>
            <person name="Mikhailova N."/>
            <person name="Pagani I."/>
            <person name="Teshima H."/>
            <person name="Detter J.C."/>
            <person name="Tapia R."/>
            <person name="Han C."/>
            <person name="Land M."/>
            <person name="Hauser L."/>
            <person name="Markowitz V."/>
            <person name="Cheng J.-F."/>
            <person name="Hugenholtz P."/>
            <person name="Woyke T."/>
            <person name="Wu D."/>
            <person name="Gronow S."/>
            <person name="Wellnitz S."/>
            <person name="Brambilla E."/>
            <person name="Klenk H.-P."/>
            <person name="Eisen J.A."/>
        </authorList>
    </citation>
    <scope>NUCLEOTIDE SEQUENCE [LARGE SCALE GENOMIC DNA]</scope>
    <source>
        <strain evidence="9">DSM 12168 / CIP 105900 / DD5/3</strain>
    </source>
</reference>
<dbReference type="PANTHER" id="PTHR43133">
    <property type="entry name" value="RNA POLYMERASE ECF-TYPE SIGMA FACTO"/>
    <property type="match status" value="1"/>
</dbReference>
<evidence type="ECO:0000256" key="3">
    <source>
        <dbReference type="ARBA" id="ARBA00023082"/>
    </source>
</evidence>
<dbReference type="NCBIfam" id="TIGR02937">
    <property type="entry name" value="sigma70-ECF"/>
    <property type="match status" value="1"/>
</dbReference>
<dbReference type="Pfam" id="PF07638">
    <property type="entry name" value="Sigma70_ECF"/>
    <property type="match status" value="1"/>
</dbReference>
<dbReference type="InterPro" id="IPR039425">
    <property type="entry name" value="RNA_pol_sigma-70-like"/>
</dbReference>
<evidence type="ECO:0000313" key="9">
    <source>
        <dbReference type="Proteomes" id="UP000006546"/>
    </source>
</evidence>
<dbReference type="Gene3D" id="1.10.10.10">
    <property type="entry name" value="Winged helix-like DNA-binding domain superfamily/Winged helix DNA-binding domain"/>
    <property type="match status" value="1"/>
</dbReference>
<evidence type="ECO:0000256" key="2">
    <source>
        <dbReference type="ARBA" id="ARBA00023015"/>
    </source>
</evidence>
<dbReference type="InterPro" id="IPR013324">
    <property type="entry name" value="RNA_pol_sigma_r3/r4-like"/>
</dbReference>
<evidence type="ECO:0000256" key="4">
    <source>
        <dbReference type="ARBA" id="ARBA00023125"/>
    </source>
</evidence>
<comment type="similarity">
    <text evidence="1">Belongs to the sigma-70 factor family. ECF subfamily.</text>
</comment>
<feature type="domain" description="RNA polymerase sigma-70 ECF-like HTH" evidence="7">
    <location>
        <begin position="98"/>
        <end position="161"/>
    </location>
</feature>
<dbReference type="SUPFAM" id="SSF88946">
    <property type="entry name" value="Sigma2 domain of RNA polymerase sigma factors"/>
    <property type="match status" value="1"/>
</dbReference>
<sequence length="171" mass="19229">MKSKTNTTDYNFAELYEKYGPMVLRRCRYLLQNEENAVDAMQDVFARILEHKDSLTGVCASLFYTTATRVCLNKMRADAIRWAPQIEDVIQEIADTAAAHEQVTDAALFLDTIFNGTKESTRNIALIHYVDGLTLEETAAQVGMSVSGIRKRLSALRKKAHTCAGGTRYER</sequence>
<dbReference type="Gene3D" id="1.10.1740.10">
    <property type="match status" value="1"/>
</dbReference>
<dbReference type="GO" id="GO:0016987">
    <property type="term" value="F:sigma factor activity"/>
    <property type="evidence" value="ECO:0007669"/>
    <property type="project" value="UniProtKB-KW"/>
</dbReference>
<dbReference type="InterPro" id="IPR036388">
    <property type="entry name" value="WH-like_DNA-bd_sf"/>
</dbReference>
<dbReference type="Proteomes" id="UP000006546">
    <property type="component" value="Chromosome"/>
</dbReference>
<dbReference type="eggNOG" id="COG1595">
    <property type="taxonomic scope" value="Bacteria"/>
</dbReference>
<evidence type="ECO:0000259" key="7">
    <source>
        <dbReference type="Pfam" id="PF07638"/>
    </source>
</evidence>
<evidence type="ECO:0000313" key="8">
    <source>
        <dbReference type="EMBL" id="AEE16553.1"/>
    </source>
</evidence>
<evidence type="ECO:0000259" key="6">
    <source>
        <dbReference type="Pfam" id="PF04542"/>
    </source>
</evidence>
<feature type="domain" description="RNA polymerase sigma-70 region 2" evidence="6">
    <location>
        <begin position="15"/>
        <end position="77"/>
    </location>
</feature>
<dbReference type="HOGENOM" id="CLU_047691_3_1_12"/>
<dbReference type="RefSeq" id="WP_013758261.1">
    <property type="nucleotide sequence ID" value="NC_015500.1"/>
</dbReference>
<dbReference type="EMBL" id="CP002696">
    <property type="protein sequence ID" value="AEE16553.1"/>
    <property type="molecule type" value="Genomic_DNA"/>
</dbReference>
<keyword evidence="2" id="KW-0805">Transcription regulation</keyword>
<dbReference type="InterPro" id="IPR053812">
    <property type="entry name" value="HTH_Sigma70_ECF-like"/>
</dbReference>
<gene>
    <name evidence="8" type="ordered locus">Trebr_1121</name>
</gene>
<dbReference type="SUPFAM" id="SSF88659">
    <property type="entry name" value="Sigma3 and sigma4 domains of RNA polymerase sigma factors"/>
    <property type="match status" value="1"/>
</dbReference>
<evidence type="ECO:0000256" key="5">
    <source>
        <dbReference type="ARBA" id="ARBA00023163"/>
    </source>
</evidence>
<keyword evidence="4" id="KW-0238">DNA-binding</keyword>
<name>F4LKV6_TREBD</name>
<dbReference type="InterPro" id="IPR013325">
    <property type="entry name" value="RNA_pol_sigma_r2"/>
</dbReference>
<dbReference type="Pfam" id="PF04542">
    <property type="entry name" value="Sigma70_r2"/>
    <property type="match status" value="1"/>
</dbReference>
<dbReference type="KEGG" id="tbe:Trebr_1121"/>
<dbReference type="AlphaFoldDB" id="F4LKV6"/>
<dbReference type="InterPro" id="IPR014284">
    <property type="entry name" value="RNA_pol_sigma-70_dom"/>
</dbReference>
<keyword evidence="5" id="KW-0804">Transcription</keyword>
<dbReference type="GO" id="GO:0003677">
    <property type="term" value="F:DNA binding"/>
    <property type="evidence" value="ECO:0007669"/>
    <property type="project" value="UniProtKB-KW"/>
</dbReference>
<protein>
    <submittedName>
        <fullName evidence="8">RNA polymerase, sigma-24 subunit, ECF subfamily</fullName>
    </submittedName>
</protein>
<dbReference type="PANTHER" id="PTHR43133:SF8">
    <property type="entry name" value="RNA POLYMERASE SIGMA FACTOR HI_1459-RELATED"/>
    <property type="match status" value="1"/>
</dbReference>
<proteinExistence type="inferred from homology"/>
<dbReference type="InterPro" id="IPR007627">
    <property type="entry name" value="RNA_pol_sigma70_r2"/>
</dbReference>
<dbReference type="GO" id="GO:0006352">
    <property type="term" value="P:DNA-templated transcription initiation"/>
    <property type="evidence" value="ECO:0007669"/>
    <property type="project" value="InterPro"/>
</dbReference>
<keyword evidence="3" id="KW-0731">Sigma factor</keyword>
<organism evidence="8 9">
    <name type="scientific">Treponema brennaborense (strain DSM 12168 / CIP 105900 / DD5/3)</name>
    <dbReference type="NCBI Taxonomy" id="906968"/>
    <lineage>
        <taxon>Bacteria</taxon>
        <taxon>Pseudomonadati</taxon>
        <taxon>Spirochaetota</taxon>
        <taxon>Spirochaetia</taxon>
        <taxon>Spirochaetales</taxon>
        <taxon>Treponemataceae</taxon>
        <taxon>Treponema</taxon>
    </lineage>
</organism>
<dbReference type="OrthoDB" id="9795666at2"/>
<evidence type="ECO:0000256" key="1">
    <source>
        <dbReference type="ARBA" id="ARBA00010641"/>
    </source>
</evidence>
<keyword evidence="9" id="KW-1185">Reference proteome</keyword>
<accession>F4LKV6</accession>